<dbReference type="PANTHER" id="PTHR33398">
    <property type="entry name" value="30S RIBOSOMAL PROTEIN S20"/>
    <property type="match status" value="1"/>
</dbReference>
<dbReference type="SUPFAM" id="SSF46992">
    <property type="entry name" value="Ribosomal protein S20"/>
    <property type="match status" value="1"/>
</dbReference>
<evidence type="ECO:0000313" key="11">
    <source>
        <dbReference type="Proteomes" id="UP001242010"/>
    </source>
</evidence>
<sequence length="87" mass="9495">MANHKSAAKKARRDAEARLRNRSNRSTLKTAVKKFLAVVAEGNKTEAAKQLPLTQGLVDKACRKGVMHKNAADRTKSRLAAKVNNLA</sequence>
<evidence type="ECO:0000256" key="2">
    <source>
        <dbReference type="ARBA" id="ARBA00007634"/>
    </source>
</evidence>
<dbReference type="InterPro" id="IPR036510">
    <property type="entry name" value="Ribosomal_bS20_sf"/>
</dbReference>
<keyword evidence="3 8" id="KW-0699">rRNA-binding</keyword>
<dbReference type="PANTHER" id="PTHR33398:SF1">
    <property type="entry name" value="SMALL RIBOSOMAL SUBUNIT PROTEIN BS20C"/>
    <property type="match status" value="1"/>
</dbReference>
<evidence type="ECO:0000256" key="8">
    <source>
        <dbReference type="HAMAP-Rule" id="MF_00500"/>
    </source>
</evidence>
<feature type="region of interest" description="Disordered" evidence="9">
    <location>
        <begin position="1"/>
        <end position="27"/>
    </location>
</feature>
<name>A0ABM8DMX9_9BACT</name>
<feature type="compositionally biased region" description="Basic residues" evidence="9">
    <location>
        <begin position="1"/>
        <end position="12"/>
    </location>
</feature>
<organism evidence="10 11">
    <name type="scientific">Geothrix oryzae</name>
    <dbReference type="NCBI Taxonomy" id="2927975"/>
    <lineage>
        <taxon>Bacteria</taxon>
        <taxon>Pseudomonadati</taxon>
        <taxon>Acidobacteriota</taxon>
        <taxon>Holophagae</taxon>
        <taxon>Holophagales</taxon>
        <taxon>Holophagaceae</taxon>
        <taxon>Geothrix</taxon>
    </lineage>
</organism>
<dbReference type="Gene3D" id="1.20.58.110">
    <property type="entry name" value="Ribosomal protein S20"/>
    <property type="match status" value="1"/>
</dbReference>
<dbReference type="NCBIfam" id="TIGR00029">
    <property type="entry name" value="S20"/>
    <property type="match status" value="1"/>
</dbReference>
<evidence type="ECO:0000313" key="10">
    <source>
        <dbReference type="EMBL" id="BDU68284.1"/>
    </source>
</evidence>
<evidence type="ECO:0000256" key="7">
    <source>
        <dbReference type="ARBA" id="ARBA00035136"/>
    </source>
</evidence>
<comment type="function">
    <text evidence="1 8">Binds directly to 16S ribosomal RNA.</text>
</comment>
<evidence type="ECO:0000256" key="4">
    <source>
        <dbReference type="ARBA" id="ARBA00022884"/>
    </source>
</evidence>
<evidence type="ECO:0000256" key="5">
    <source>
        <dbReference type="ARBA" id="ARBA00022980"/>
    </source>
</evidence>
<evidence type="ECO:0000256" key="3">
    <source>
        <dbReference type="ARBA" id="ARBA00022730"/>
    </source>
</evidence>
<dbReference type="InterPro" id="IPR002583">
    <property type="entry name" value="Ribosomal_bS20"/>
</dbReference>
<dbReference type="RefSeq" id="WP_286354907.1">
    <property type="nucleotide sequence ID" value="NZ_AP027079.1"/>
</dbReference>
<dbReference type="Proteomes" id="UP001242010">
    <property type="component" value="Chromosome"/>
</dbReference>
<accession>A0ABM8DMX9</accession>
<dbReference type="EMBL" id="AP027079">
    <property type="protein sequence ID" value="BDU68284.1"/>
    <property type="molecule type" value="Genomic_DNA"/>
</dbReference>
<gene>
    <name evidence="8 10" type="primary">rpsT</name>
    <name evidence="10" type="ORF">GETHOR_03850</name>
</gene>
<dbReference type="HAMAP" id="MF_00500">
    <property type="entry name" value="Ribosomal_bS20"/>
    <property type="match status" value="1"/>
</dbReference>
<evidence type="ECO:0000256" key="6">
    <source>
        <dbReference type="ARBA" id="ARBA00023274"/>
    </source>
</evidence>
<evidence type="ECO:0000256" key="1">
    <source>
        <dbReference type="ARBA" id="ARBA00003134"/>
    </source>
</evidence>
<keyword evidence="5 8" id="KW-0689">Ribosomal protein</keyword>
<keyword evidence="11" id="KW-1185">Reference proteome</keyword>
<evidence type="ECO:0000256" key="9">
    <source>
        <dbReference type="SAM" id="MobiDB-lite"/>
    </source>
</evidence>
<keyword evidence="4 8" id="KW-0694">RNA-binding</keyword>
<feature type="region of interest" description="Disordered" evidence="9">
    <location>
        <begin position="68"/>
        <end position="87"/>
    </location>
</feature>
<dbReference type="GO" id="GO:0005840">
    <property type="term" value="C:ribosome"/>
    <property type="evidence" value="ECO:0007669"/>
    <property type="project" value="UniProtKB-KW"/>
</dbReference>
<reference evidence="11" key="1">
    <citation type="journal article" date="2023" name="Int. J. Syst. Evol. Microbiol.">
        <title>Mesoterricola silvestris gen. nov., sp. nov., Mesoterricola sediminis sp. nov., Geothrix oryzae sp. nov., Geothrix edaphica sp. nov., Geothrix rubra sp. nov., and Geothrix limicola sp. nov., six novel members of Acidobacteriota isolated from soils.</title>
        <authorList>
            <person name="Itoh H."/>
            <person name="Sugisawa Y."/>
            <person name="Mise K."/>
            <person name="Xu Z."/>
            <person name="Kuniyasu M."/>
            <person name="Ushijima N."/>
            <person name="Kawano K."/>
            <person name="Kobayashi E."/>
            <person name="Shiratori Y."/>
            <person name="Masuda Y."/>
            <person name="Senoo K."/>
        </authorList>
    </citation>
    <scope>NUCLEOTIDE SEQUENCE [LARGE SCALE GENOMIC DNA]</scope>
    <source>
        <strain evidence="11">Red222</strain>
    </source>
</reference>
<keyword evidence="6 8" id="KW-0687">Ribonucleoprotein</keyword>
<comment type="similarity">
    <text evidence="2 8">Belongs to the bacterial ribosomal protein bS20 family.</text>
</comment>
<dbReference type="Pfam" id="PF01649">
    <property type="entry name" value="Ribosomal_S20p"/>
    <property type="match status" value="1"/>
</dbReference>
<proteinExistence type="inferred from homology"/>
<protein>
    <recommendedName>
        <fullName evidence="7 8">Small ribosomal subunit protein bS20</fullName>
    </recommendedName>
</protein>